<keyword evidence="4" id="KW-0548">Nucleotidyltransferase</keyword>
<dbReference type="InterPro" id="IPR052038">
    <property type="entry name" value="Type-VII_TA_antitoxin"/>
</dbReference>
<dbReference type="GO" id="GO:0005524">
    <property type="term" value="F:ATP binding"/>
    <property type="evidence" value="ECO:0007669"/>
    <property type="project" value="UniProtKB-KW"/>
</dbReference>
<dbReference type="RefSeq" id="WP_146295662.1">
    <property type="nucleotide sequence ID" value="NZ_CP042326.1"/>
</dbReference>
<dbReference type="SUPFAM" id="SSF81301">
    <property type="entry name" value="Nucleotidyltransferase"/>
    <property type="match status" value="1"/>
</dbReference>
<keyword evidence="8" id="KW-0460">Magnesium</keyword>
<evidence type="ECO:0000313" key="12">
    <source>
        <dbReference type="Proteomes" id="UP000318453"/>
    </source>
</evidence>
<evidence type="ECO:0000256" key="9">
    <source>
        <dbReference type="ARBA" id="ARBA00038276"/>
    </source>
</evidence>
<dbReference type="Pfam" id="PF01909">
    <property type="entry name" value="NTP_transf_2"/>
    <property type="match status" value="1"/>
</dbReference>
<evidence type="ECO:0000256" key="8">
    <source>
        <dbReference type="ARBA" id="ARBA00022842"/>
    </source>
</evidence>
<organism evidence="11 12">
    <name type="scientific">Euhalothece natronophila Z-M001</name>
    <dbReference type="NCBI Taxonomy" id="522448"/>
    <lineage>
        <taxon>Bacteria</taxon>
        <taxon>Bacillati</taxon>
        <taxon>Cyanobacteriota</taxon>
        <taxon>Cyanophyceae</taxon>
        <taxon>Oscillatoriophycideae</taxon>
        <taxon>Chroococcales</taxon>
        <taxon>Halothecacae</taxon>
        <taxon>Halothece cluster</taxon>
        <taxon>Euhalothece</taxon>
    </lineage>
</organism>
<dbReference type="AlphaFoldDB" id="A0A5B8NLW2"/>
<evidence type="ECO:0000256" key="6">
    <source>
        <dbReference type="ARBA" id="ARBA00022741"/>
    </source>
</evidence>
<evidence type="ECO:0000256" key="2">
    <source>
        <dbReference type="ARBA" id="ARBA00022649"/>
    </source>
</evidence>
<dbReference type="InterPro" id="IPR043519">
    <property type="entry name" value="NT_sf"/>
</dbReference>
<evidence type="ECO:0000256" key="1">
    <source>
        <dbReference type="ARBA" id="ARBA00001946"/>
    </source>
</evidence>
<dbReference type="EMBL" id="CP042326">
    <property type="protein sequence ID" value="QDZ40034.1"/>
    <property type="molecule type" value="Genomic_DNA"/>
</dbReference>
<dbReference type="PANTHER" id="PTHR33571:SF12">
    <property type="entry name" value="BSL3053 PROTEIN"/>
    <property type="match status" value="1"/>
</dbReference>
<protein>
    <submittedName>
        <fullName evidence="11">Nucleotidyltransferase family protein</fullName>
    </submittedName>
</protein>
<evidence type="ECO:0000313" key="11">
    <source>
        <dbReference type="EMBL" id="QDZ40034.1"/>
    </source>
</evidence>
<evidence type="ECO:0000256" key="5">
    <source>
        <dbReference type="ARBA" id="ARBA00022723"/>
    </source>
</evidence>
<name>A0A5B8NLW2_9CHRO</name>
<dbReference type="GO" id="GO:0016779">
    <property type="term" value="F:nucleotidyltransferase activity"/>
    <property type="evidence" value="ECO:0007669"/>
    <property type="project" value="UniProtKB-KW"/>
</dbReference>
<keyword evidence="6" id="KW-0547">Nucleotide-binding</keyword>
<dbReference type="Gene3D" id="3.30.460.10">
    <property type="entry name" value="Beta Polymerase, domain 2"/>
    <property type="match status" value="1"/>
</dbReference>
<dbReference type="CDD" id="cd05403">
    <property type="entry name" value="NT_KNTase_like"/>
    <property type="match status" value="1"/>
</dbReference>
<keyword evidence="5" id="KW-0479">Metal-binding</keyword>
<comment type="cofactor">
    <cofactor evidence="1">
        <name>Mg(2+)</name>
        <dbReference type="ChEBI" id="CHEBI:18420"/>
    </cofactor>
</comment>
<evidence type="ECO:0000256" key="4">
    <source>
        <dbReference type="ARBA" id="ARBA00022695"/>
    </source>
</evidence>
<keyword evidence="12" id="KW-1185">Reference proteome</keyword>
<dbReference type="GO" id="GO:0046872">
    <property type="term" value="F:metal ion binding"/>
    <property type="evidence" value="ECO:0007669"/>
    <property type="project" value="UniProtKB-KW"/>
</dbReference>
<keyword evidence="2" id="KW-1277">Toxin-antitoxin system</keyword>
<proteinExistence type="inferred from homology"/>
<dbReference type="InterPro" id="IPR002934">
    <property type="entry name" value="Polymerase_NTP_transf_dom"/>
</dbReference>
<keyword evidence="3 11" id="KW-0808">Transferase</keyword>
<evidence type="ECO:0000256" key="3">
    <source>
        <dbReference type="ARBA" id="ARBA00022679"/>
    </source>
</evidence>
<evidence type="ECO:0000259" key="10">
    <source>
        <dbReference type="Pfam" id="PF01909"/>
    </source>
</evidence>
<evidence type="ECO:0000256" key="7">
    <source>
        <dbReference type="ARBA" id="ARBA00022840"/>
    </source>
</evidence>
<keyword evidence="7" id="KW-0067">ATP-binding</keyword>
<dbReference type="PANTHER" id="PTHR33571">
    <property type="entry name" value="SSL8005 PROTEIN"/>
    <property type="match status" value="1"/>
</dbReference>
<sequence length="97" mass="11018">MHLIEQLEEKRDDILKIASQHGAFNVRVFGSVVRKEETEASDIDFLIDYDSTKTSPWFPGGLLMDLQDLLGCKVDIVTEQGLSPFIRERVLNEAKPL</sequence>
<accession>A0A5B8NLW2</accession>
<comment type="similarity">
    <text evidence="9">Belongs to the MntA antitoxin family.</text>
</comment>
<gene>
    <name evidence="11" type="ORF">FRE64_08835</name>
</gene>
<dbReference type="OrthoDB" id="561385at2"/>
<reference evidence="11" key="1">
    <citation type="submission" date="2019-08" db="EMBL/GenBank/DDBJ databases">
        <title>Carotenoids and Carotenoid Binding Proteins in the Halophilic Cyanobacterium Euhalothece sp. ZM00.</title>
        <authorList>
            <person name="Cho S.M."/>
            <person name="Song J.Y."/>
            <person name="Park Y.-I."/>
        </authorList>
    </citation>
    <scope>NUCLEOTIDE SEQUENCE [LARGE SCALE GENOMIC DNA]</scope>
    <source>
        <strain evidence="11">Z-M001</strain>
    </source>
</reference>
<dbReference type="KEGG" id="enn:FRE64_08835"/>
<dbReference type="Proteomes" id="UP000318453">
    <property type="component" value="Chromosome"/>
</dbReference>
<feature type="domain" description="Polymerase nucleotidyl transferase" evidence="10">
    <location>
        <begin position="14"/>
        <end position="95"/>
    </location>
</feature>